<sequence length="519" mass="60791">MFFTNDAEDLTQTREFKKELIDQYGGGFPKYYGKSNTLRNTTLLVLSIVYLVLILITTFELQISKKENYIKLIQGVDIVKSNLKLFFKDQLILGMITAILYLFIKRFYYLEYIRYYLAVAYSLQLLLALILYIRTANKIEKTGIRAENNNTVVKISYGVRVIVLLILIQLMYSNGLIIKNGLDYAKQKPFFENHKEYSYYQLNYRIDNSLGKDIDNTDDTALIHKYLNDKYYERSMLMFNFSRNLGGLESILVNKKALEEQEIHLPLHDLKEGTDLAVFYQSELSDDTKEEIERVLELYYPSNSKIDYVQYKDKIEIIAINDTNSLLRSVLLESPLVILETRNMGISISNADAMLYYAYSTPYDISGQEYEELIEKFQLENQIAKRTNIYDVFTFELNNIRRNTTMLLFMNLLFLGLNFLILAFIIRMKYFLRRKEFVLKTILGYSIFEKNKIFLLTQALTVLISLLISCLIYIHLSVFNFKVFMILAIVLITLEIIYTMIQVKSKEEILLAHIIKGGQ</sequence>
<comment type="caution">
    <text evidence="2">The sequence shown here is derived from an EMBL/GenBank/DDBJ whole genome shotgun (WGS) entry which is preliminary data.</text>
</comment>
<feature type="transmembrane region" description="Helical" evidence="1">
    <location>
        <begin position="481"/>
        <end position="501"/>
    </location>
</feature>
<dbReference type="STRING" id="525254.HMPREF0072_1695"/>
<dbReference type="Proteomes" id="UP000005984">
    <property type="component" value="Unassembled WGS sequence"/>
</dbReference>
<dbReference type="HOGENOM" id="CLU_524455_0_0_9"/>
<gene>
    <name evidence="2" type="ORF">HMPREF0072_1695</name>
</gene>
<keyword evidence="1" id="KW-0472">Membrane</keyword>
<name>C2BH75_9FIRM</name>
<feature type="transmembrane region" description="Helical" evidence="1">
    <location>
        <begin position="155"/>
        <end position="172"/>
    </location>
</feature>
<feature type="transmembrane region" description="Helical" evidence="1">
    <location>
        <begin position="41"/>
        <end position="61"/>
    </location>
</feature>
<dbReference type="AlphaFoldDB" id="C2BH75"/>
<evidence type="ECO:0000313" key="2">
    <source>
        <dbReference type="EMBL" id="EEI85718.1"/>
    </source>
</evidence>
<dbReference type="eggNOG" id="COG4652">
    <property type="taxonomic scope" value="Bacteria"/>
</dbReference>
<evidence type="ECO:0008006" key="4">
    <source>
        <dbReference type="Google" id="ProtNLM"/>
    </source>
</evidence>
<keyword evidence="1" id="KW-0812">Transmembrane</keyword>
<dbReference type="EMBL" id="ABYO01000247">
    <property type="protein sequence ID" value="EEI85718.1"/>
    <property type="molecule type" value="Genomic_DNA"/>
</dbReference>
<reference evidence="2 3" key="1">
    <citation type="submission" date="2008-10" db="EMBL/GenBank/DDBJ databases">
        <authorList>
            <person name="Qin X."/>
            <person name="Bachman B."/>
            <person name="Battles P."/>
            <person name="Bell A."/>
            <person name="Bess C."/>
            <person name="Bickham C."/>
            <person name="Chaboub L."/>
            <person name="Chen D."/>
            <person name="Coyle M."/>
            <person name="Deiros D.R."/>
            <person name="Dinh H."/>
            <person name="Forbes L."/>
            <person name="Fowler G."/>
            <person name="Francisco L."/>
            <person name="Fu Q."/>
            <person name="Gubbala S."/>
            <person name="Hale W."/>
            <person name="Han Y."/>
            <person name="Hemphill L."/>
            <person name="Highlander S.K."/>
            <person name="Hirani K."/>
            <person name="Hogues M."/>
            <person name="Jackson L."/>
            <person name="Jakkamsetti A."/>
            <person name="Javaid M."/>
            <person name="Jiang H."/>
            <person name="Korchina V."/>
            <person name="Kovar C."/>
            <person name="Lara F."/>
            <person name="Lee S."/>
            <person name="Mata R."/>
            <person name="Mathew T."/>
            <person name="Moen C."/>
            <person name="Morales K."/>
            <person name="Munidasa M."/>
            <person name="Nazareth L."/>
            <person name="Ngo R."/>
            <person name="Nguyen L."/>
            <person name="Okwuonu G."/>
            <person name="Ongeri F."/>
            <person name="Patil S."/>
            <person name="Petrosino J."/>
            <person name="Pham C."/>
            <person name="Pham P."/>
            <person name="Pu L.-L."/>
            <person name="Puazo M."/>
            <person name="Raj R."/>
            <person name="Reid J."/>
            <person name="Rouhana J."/>
            <person name="Saada N."/>
            <person name="Shang Y."/>
            <person name="Simmons D."/>
            <person name="Thornton R."/>
            <person name="Warren J."/>
            <person name="Weissenberger G."/>
            <person name="Zhang J."/>
            <person name="Zhang L."/>
            <person name="Zhou C."/>
            <person name="Zhu D."/>
            <person name="Muzny D."/>
            <person name="Worley K."/>
            <person name="Gibbs R."/>
        </authorList>
    </citation>
    <scope>NUCLEOTIDE SEQUENCE [LARGE SCALE GENOMIC DNA]</scope>
    <source>
        <strain evidence="2 3">ATCC 51172</strain>
    </source>
</reference>
<keyword evidence="3" id="KW-1185">Reference proteome</keyword>
<keyword evidence="1" id="KW-1133">Transmembrane helix</keyword>
<evidence type="ECO:0000256" key="1">
    <source>
        <dbReference type="SAM" id="Phobius"/>
    </source>
</evidence>
<proteinExistence type="predicted"/>
<evidence type="ECO:0000313" key="3">
    <source>
        <dbReference type="Proteomes" id="UP000005984"/>
    </source>
</evidence>
<feature type="transmembrane region" description="Helical" evidence="1">
    <location>
        <begin position="406"/>
        <end position="432"/>
    </location>
</feature>
<organism evidence="2 3">
    <name type="scientific">Anaerococcus lactolyticus ATCC 51172</name>
    <dbReference type="NCBI Taxonomy" id="525254"/>
    <lineage>
        <taxon>Bacteria</taxon>
        <taxon>Bacillati</taxon>
        <taxon>Bacillota</taxon>
        <taxon>Tissierellia</taxon>
        <taxon>Tissierellales</taxon>
        <taxon>Peptoniphilaceae</taxon>
        <taxon>Anaerococcus</taxon>
    </lineage>
</organism>
<feature type="transmembrane region" description="Helical" evidence="1">
    <location>
        <begin position="91"/>
        <end position="109"/>
    </location>
</feature>
<feature type="transmembrane region" description="Helical" evidence="1">
    <location>
        <begin position="453"/>
        <end position="475"/>
    </location>
</feature>
<feature type="transmembrane region" description="Helical" evidence="1">
    <location>
        <begin position="115"/>
        <end position="134"/>
    </location>
</feature>
<accession>C2BH75</accession>
<protein>
    <recommendedName>
        <fullName evidence="4">Bacteriocin-associated integral membrane protein</fullName>
    </recommendedName>
</protein>